<evidence type="ECO:0000313" key="1">
    <source>
        <dbReference type="EMBL" id="MBH5392139.1"/>
    </source>
</evidence>
<proteinExistence type="predicted"/>
<protein>
    <submittedName>
        <fullName evidence="1">Uncharacterized protein</fullName>
    </submittedName>
</protein>
<evidence type="ECO:0000313" key="2">
    <source>
        <dbReference type="Proteomes" id="UP001194539"/>
    </source>
</evidence>
<name>A0ABS0PGB3_9BRAD</name>
<keyword evidence="2" id="KW-1185">Reference proteome</keyword>
<gene>
    <name evidence="1" type="ORF">H1B27_38695</name>
</gene>
<organism evidence="1 2">
    <name type="scientific">Bradyrhizobium diversitatis</name>
    <dbReference type="NCBI Taxonomy" id="2755406"/>
    <lineage>
        <taxon>Bacteria</taxon>
        <taxon>Pseudomonadati</taxon>
        <taxon>Pseudomonadota</taxon>
        <taxon>Alphaproteobacteria</taxon>
        <taxon>Hyphomicrobiales</taxon>
        <taxon>Nitrobacteraceae</taxon>
        <taxon>Bradyrhizobium</taxon>
    </lineage>
</organism>
<dbReference type="Proteomes" id="UP001194539">
    <property type="component" value="Unassembled WGS sequence"/>
</dbReference>
<comment type="caution">
    <text evidence="1">The sequence shown here is derived from an EMBL/GenBank/DDBJ whole genome shotgun (WGS) entry which is preliminary data.</text>
</comment>
<reference evidence="1 2" key="1">
    <citation type="submission" date="2020-07" db="EMBL/GenBank/DDBJ databases">
        <title>Bradyrhizobium diversity isolated from nodules of indigenous legumes of Western Australia.</title>
        <authorList>
            <person name="Klepa M.S."/>
        </authorList>
    </citation>
    <scope>NUCLEOTIDE SEQUENCE [LARGE SCALE GENOMIC DNA]</scope>
    <source>
        <strain evidence="1 2">CNPSo 4019</strain>
    </source>
</reference>
<dbReference type="EMBL" id="JACEGD010000074">
    <property type="protein sequence ID" value="MBH5392139.1"/>
    <property type="molecule type" value="Genomic_DNA"/>
</dbReference>
<sequence>MAGVGFAADHGEAIFAVEPVGAHIVDEACDEEVLLLAFGEIGRERRRIAELREADAGMRAARPRDDRKVQFARDVLTGDPVLGEIGQLRARRVDGRGNVQTRHTSQQPIQLVAIEIADAIRRIEQRPRPVRRGLFNQRERLAAFLGIGRDHDGDVVLGQGFRQTDALDHIECQQLDVGAFEQEIDRRVAAHVDVGRKREHVQAGLRSRTGRPEELMKGQHFRLDRKPLILVAQKLGDQGEIQPFARQRDPRRDPRHELVAQRMQIDAFEGLAGQLRKADAVGIVRRGQADRRRN</sequence>
<accession>A0ABS0PGB3</accession>